<dbReference type="SUPFAM" id="SSF56784">
    <property type="entry name" value="HAD-like"/>
    <property type="match status" value="1"/>
</dbReference>
<dbReference type="GO" id="GO:0016791">
    <property type="term" value="F:phosphatase activity"/>
    <property type="evidence" value="ECO:0007669"/>
    <property type="project" value="TreeGrafter"/>
</dbReference>
<dbReference type="SFLD" id="SFLDG01140">
    <property type="entry name" value="C2.B:_Phosphomannomutase_and_P"/>
    <property type="match status" value="1"/>
</dbReference>
<dbReference type="PANTHER" id="PTHR10000:SF23">
    <property type="entry name" value="5-AMINO-6-(5-PHOSPHO-D-RIBITYLAMINO)URACIL PHOSPHATASE YITU"/>
    <property type="match status" value="1"/>
</dbReference>
<dbReference type="InterPro" id="IPR023214">
    <property type="entry name" value="HAD_sf"/>
</dbReference>
<dbReference type="GO" id="GO:0005829">
    <property type="term" value="C:cytosol"/>
    <property type="evidence" value="ECO:0007669"/>
    <property type="project" value="TreeGrafter"/>
</dbReference>
<evidence type="ECO:0000313" key="1">
    <source>
        <dbReference type="EMBL" id="SFG52788.1"/>
    </source>
</evidence>
<reference evidence="2" key="1">
    <citation type="submission" date="2016-10" db="EMBL/GenBank/DDBJ databases">
        <authorList>
            <person name="Varghese N."/>
            <person name="Submissions S."/>
        </authorList>
    </citation>
    <scope>NUCLEOTIDE SEQUENCE [LARGE SCALE GENOMIC DNA]</scope>
    <source>
        <strain evidence="2">DSM 20403</strain>
    </source>
</reference>
<evidence type="ECO:0008006" key="3">
    <source>
        <dbReference type="Google" id="ProtNLM"/>
    </source>
</evidence>
<dbReference type="InterPro" id="IPR000150">
    <property type="entry name" value="Cof"/>
</dbReference>
<dbReference type="GO" id="GO:0000287">
    <property type="term" value="F:magnesium ion binding"/>
    <property type="evidence" value="ECO:0007669"/>
    <property type="project" value="TreeGrafter"/>
</dbReference>
<dbReference type="NCBIfam" id="TIGR01484">
    <property type="entry name" value="HAD-SF-IIB"/>
    <property type="match status" value="1"/>
</dbReference>
<accession>A0A1I2SJ86</accession>
<dbReference type="Pfam" id="PF08282">
    <property type="entry name" value="Hydrolase_3"/>
    <property type="match status" value="1"/>
</dbReference>
<organism evidence="1 2">
    <name type="scientific">Ligilactobacillus ruminis DSM 20403 = NBRC 102161</name>
    <dbReference type="NCBI Taxonomy" id="1423798"/>
    <lineage>
        <taxon>Bacteria</taxon>
        <taxon>Bacillati</taxon>
        <taxon>Bacillota</taxon>
        <taxon>Bacilli</taxon>
        <taxon>Lactobacillales</taxon>
        <taxon>Lactobacillaceae</taxon>
        <taxon>Ligilactobacillus</taxon>
    </lineage>
</organism>
<dbReference type="EMBL" id="FOPI01000031">
    <property type="protein sequence ID" value="SFG52788.1"/>
    <property type="molecule type" value="Genomic_DNA"/>
</dbReference>
<name>A0A1I2SJ86_9LACO</name>
<dbReference type="Gene3D" id="3.30.1240.10">
    <property type="match status" value="1"/>
</dbReference>
<dbReference type="RefSeq" id="WP_046922738.1">
    <property type="nucleotide sequence ID" value="NZ_AYYL01000053.1"/>
</dbReference>
<dbReference type="InterPro" id="IPR006379">
    <property type="entry name" value="HAD-SF_hydro_IIB"/>
</dbReference>
<dbReference type="OrthoDB" id="9810101at2"/>
<dbReference type="AlphaFoldDB" id="A0A1I2SJ86"/>
<gene>
    <name evidence="1" type="ORF">SAMN02910432_01716</name>
</gene>
<protein>
    <recommendedName>
        <fullName evidence="3">Haloacid dehalogenase-like hydrolase</fullName>
    </recommendedName>
</protein>
<dbReference type="Proteomes" id="UP000182635">
    <property type="component" value="Unassembled WGS sequence"/>
</dbReference>
<dbReference type="Gene3D" id="3.40.50.1000">
    <property type="entry name" value="HAD superfamily/HAD-like"/>
    <property type="match status" value="1"/>
</dbReference>
<dbReference type="PROSITE" id="PS01228">
    <property type="entry name" value="COF_1"/>
    <property type="match status" value="1"/>
</dbReference>
<dbReference type="PANTHER" id="PTHR10000">
    <property type="entry name" value="PHOSPHOSERINE PHOSPHATASE"/>
    <property type="match status" value="1"/>
</dbReference>
<proteinExistence type="predicted"/>
<dbReference type="SFLD" id="SFLDS00003">
    <property type="entry name" value="Haloacid_Dehalogenase"/>
    <property type="match status" value="1"/>
</dbReference>
<sequence length="267" mass="29162">MEKHLILFDIDGTLLNDDMRISKKTIDIVSSLQKKGHLFYIASGRLLSSARSYSEMLGKNIGTIAANGSVYTLGNEIVKNRLKDEAVSAIFEACKIYPKLQLRLFSTDTAYGMGGMLQAFMNLASKTKFKKIKSKADLDRLNPFITNGILCANDLSVLAGAKEFLKDAPSLCLSSSNEHNIELIPSGRSKAAALKDVAQKYGIKPQNTIAFGNGENDLPMLIESGHGVAMANSPRHVLEQADVVTKSNNEDGIYAFLSKYFAEDLES</sequence>
<evidence type="ECO:0000313" key="2">
    <source>
        <dbReference type="Proteomes" id="UP000182635"/>
    </source>
</evidence>
<dbReference type="NCBIfam" id="TIGR00099">
    <property type="entry name" value="Cof-subfamily"/>
    <property type="match status" value="1"/>
</dbReference>
<dbReference type="InterPro" id="IPR036412">
    <property type="entry name" value="HAD-like_sf"/>
</dbReference>